<keyword evidence="1" id="KW-0732">Signal</keyword>
<evidence type="ECO:0000313" key="2">
    <source>
        <dbReference type="EMBL" id="TXN32288.1"/>
    </source>
</evidence>
<accession>A0A5C8UUP7</accession>
<dbReference type="EMBL" id="VRMG01000003">
    <property type="protein sequence ID" value="TXN32288.1"/>
    <property type="molecule type" value="Genomic_DNA"/>
</dbReference>
<comment type="caution">
    <text evidence="2">The sequence shown here is derived from an EMBL/GenBank/DDBJ whole genome shotgun (WGS) entry which is preliminary data.</text>
</comment>
<sequence>MKSTHKIAHATAAILSATLLAAAAVTPAIADDGGGKHSKHVLLLSVDGLHQKDLDWYVRAHPTSALAEIVARGTSYTHAQTPVPSDSFPGLIGQVTGGNPGTTGIYYDDTYNRAVLPAGTTNCSTAKPGAEVAFTESADKNPDALDAGAGLSGLPGSILSMTGQPQSLPDPAALPVDPATCTPIYPHQYLKVNTIFEVAKSAGLTTAWSDKHPAYEILNGSSGKGVDDLFTPEINSQAAAPYSAGDWTKDNAATQQYDGYKVQAVLNEIGGKDHSGSTAQPVPAIFGMNFQSVSTAQKLPTSHGLTGGYLPGGAVPGPLLSKALDFVNASVAKLDAAITADGLAKSTTIILSAKHGQSPMDPGALTRVPDGPIIDGLNAAWKSTHPTRPDLVAFATDDDIMQLWLSDHSQVAAEFAKGYLATHSAAANDITGAAKSTPSSGLGTIYAGAAVASYFGTTAADSRYPDILGIASSGVVYTGGKAKIAEHGGASADDRDVPLIVAGLRTEHRKTIASPVETTQIAPTILKLLGLNPKALRAVQIEGTRVLPQH</sequence>
<dbReference type="AlphaFoldDB" id="A0A5C8UUP7"/>
<dbReference type="Gene3D" id="3.40.720.10">
    <property type="entry name" value="Alkaline Phosphatase, subunit A"/>
    <property type="match status" value="2"/>
</dbReference>
<proteinExistence type="predicted"/>
<dbReference type="SUPFAM" id="SSF53649">
    <property type="entry name" value="Alkaline phosphatase-like"/>
    <property type="match status" value="1"/>
</dbReference>
<dbReference type="InterPro" id="IPR002591">
    <property type="entry name" value="Phosphodiest/P_Trfase"/>
</dbReference>
<evidence type="ECO:0000313" key="3">
    <source>
        <dbReference type="Proteomes" id="UP000321379"/>
    </source>
</evidence>
<feature type="chain" id="PRO_5023035606" evidence="1">
    <location>
        <begin position="31"/>
        <end position="550"/>
    </location>
</feature>
<name>A0A5C8UUP7_9MICO</name>
<protein>
    <submittedName>
        <fullName evidence="2">Alkaline phosphatase family protein</fullName>
    </submittedName>
</protein>
<dbReference type="Pfam" id="PF01663">
    <property type="entry name" value="Phosphodiest"/>
    <property type="match status" value="1"/>
</dbReference>
<organism evidence="2 3">
    <name type="scientific">Lacisediminihabitans profunda</name>
    <dbReference type="NCBI Taxonomy" id="2594790"/>
    <lineage>
        <taxon>Bacteria</taxon>
        <taxon>Bacillati</taxon>
        <taxon>Actinomycetota</taxon>
        <taxon>Actinomycetes</taxon>
        <taxon>Micrococcales</taxon>
        <taxon>Microbacteriaceae</taxon>
        <taxon>Lacisediminihabitans</taxon>
    </lineage>
</organism>
<dbReference type="Proteomes" id="UP000321379">
    <property type="component" value="Unassembled WGS sequence"/>
</dbReference>
<reference evidence="2 3" key="1">
    <citation type="submission" date="2019-08" db="EMBL/GenBank/DDBJ databases">
        <title>Bacterial whole genome sequence for Glaciihabitans sp. CHu50b-6-2.</title>
        <authorList>
            <person name="Jin L."/>
        </authorList>
    </citation>
    <scope>NUCLEOTIDE SEQUENCE [LARGE SCALE GENOMIC DNA]</scope>
    <source>
        <strain evidence="2 3">CHu50b-6-2</strain>
    </source>
</reference>
<gene>
    <name evidence="2" type="ORF">FVP33_01260</name>
</gene>
<dbReference type="RefSeq" id="WP_147781835.1">
    <property type="nucleotide sequence ID" value="NZ_VRMG01000003.1"/>
</dbReference>
<evidence type="ECO:0000256" key="1">
    <source>
        <dbReference type="SAM" id="SignalP"/>
    </source>
</evidence>
<feature type="signal peptide" evidence="1">
    <location>
        <begin position="1"/>
        <end position="30"/>
    </location>
</feature>
<dbReference type="InterPro" id="IPR017850">
    <property type="entry name" value="Alkaline_phosphatase_core_sf"/>
</dbReference>
<keyword evidence="3" id="KW-1185">Reference proteome</keyword>